<dbReference type="SMART" id="SM00422">
    <property type="entry name" value="HTH_MERR"/>
    <property type="match status" value="1"/>
</dbReference>
<keyword evidence="2" id="KW-0238">DNA-binding</keyword>
<evidence type="ECO:0000256" key="1">
    <source>
        <dbReference type="ARBA" id="ARBA00023015"/>
    </source>
</evidence>
<evidence type="ECO:0000313" key="5">
    <source>
        <dbReference type="EMBL" id="AXO88900.1"/>
    </source>
</evidence>
<dbReference type="PROSITE" id="PS50937">
    <property type="entry name" value="HTH_MERR_2"/>
    <property type="match status" value="1"/>
</dbReference>
<dbReference type="InterPro" id="IPR000551">
    <property type="entry name" value="MerR-type_HTH_dom"/>
</dbReference>
<dbReference type="InterPro" id="IPR009061">
    <property type="entry name" value="DNA-bd_dom_put_sf"/>
</dbReference>
<keyword evidence="3" id="KW-0804">Transcription</keyword>
<gene>
    <name evidence="5" type="ORF">DZC75_13165</name>
</gene>
<evidence type="ECO:0000256" key="3">
    <source>
        <dbReference type="ARBA" id="ARBA00023163"/>
    </source>
</evidence>
<dbReference type="EMBL" id="CP031641">
    <property type="protein sequence ID" value="AXO88900.1"/>
    <property type="molecule type" value="Genomic_DNA"/>
</dbReference>
<accession>A0AAI8KBL6</accession>
<dbReference type="PANTHER" id="PTHR30204">
    <property type="entry name" value="REDOX-CYCLING DRUG-SENSING TRANSCRIPTIONAL ACTIVATOR SOXR"/>
    <property type="match status" value="1"/>
</dbReference>
<dbReference type="SUPFAM" id="SSF46955">
    <property type="entry name" value="Putative DNA-binding domain"/>
    <property type="match status" value="1"/>
</dbReference>
<reference evidence="5 6" key="1">
    <citation type="submission" date="2018-08" db="EMBL/GenBank/DDBJ databases">
        <authorList>
            <person name="Lee Y."/>
            <person name="Kakembo D."/>
        </authorList>
    </citation>
    <scope>NUCLEOTIDE SEQUENCE [LARGE SCALE GENOMIC DNA]</scope>
    <source>
        <strain evidence="5 6">JBCS1880</strain>
    </source>
</reference>
<name>A0AAI8KBL6_9PSED</name>
<feature type="domain" description="HTH merR-type" evidence="4">
    <location>
        <begin position="1"/>
        <end position="68"/>
    </location>
</feature>
<dbReference type="AlphaFoldDB" id="A0AAI8KBL6"/>
<protein>
    <submittedName>
        <fullName evidence="5">MerR family transcriptional regulator</fullName>
    </submittedName>
</protein>
<evidence type="ECO:0000256" key="2">
    <source>
        <dbReference type="ARBA" id="ARBA00023125"/>
    </source>
</evidence>
<organism evidence="5 6">
    <name type="scientific">Pseudomonas parafulva</name>
    <dbReference type="NCBI Taxonomy" id="157782"/>
    <lineage>
        <taxon>Bacteria</taxon>
        <taxon>Pseudomonadati</taxon>
        <taxon>Pseudomonadota</taxon>
        <taxon>Gammaproteobacteria</taxon>
        <taxon>Pseudomonadales</taxon>
        <taxon>Pseudomonadaceae</taxon>
        <taxon>Pseudomonas</taxon>
    </lineage>
</organism>
<dbReference type="Gene3D" id="1.10.1660.10">
    <property type="match status" value="1"/>
</dbReference>
<sequence>MRIGELAQVCAVSRDTLRFYESRGLIQSQRRANGYRDYPQDTVELVLFIRTAQRLGFSLGEIGSNVAQLWGAADPDQAVRSLLHDKLLLVEQRIAELDQLRGALRQRLTLACPLRPDLNTTAPASTHEAFEWVETSA</sequence>
<proteinExistence type="predicted"/>
<dbReference type="PRINTS" id="PR00040">
    <property type="entry name" value="HTHMERR"/>
</dbReference>
<dbReference type="RefSeq" id="WP_116888531.1">
    <property type="nucleotide sequence ID" value="NZ_CP031641.1"/>
</dbReference>
<keyword evidence="6" id="KW-1185">Reference proteome</keyword>
<evidence type="ECO:0000259" key="4">
    <source>
        <dbReference type="PROSITE" id="PS50937"/>
    </source>
</evidence>
<dbReference type="PANTHER" id="PTHR30204:SF94">
    <property type="entry name" value="HEAVY METAL-DEPENDENT TRANSCRIPTIONAL REGULATOR HI_0293-RELATED"/>
    <property type="match status" value="1"/>
</dbReference>
<keyword evidence="1" id="KW-0805">Transcription regulation</keyword>
<dbReference type="InterPro" id="IPR047057">
    <property type="entry name" value="MerR_fam"/>
</dbReference>
<dbReference type="Proteomes" id="UP000258127">
    <property type="component" value="Chromosome"/>
</dbReference>
<dbReference type="Pfam" id="PF13411">
    <property type="entry name" value="MerR_1"/>
    <property type="match status" value="1"/>
</dbReference>
<evidence type="ECO:0000313" key="6">
    <source>
        <dbReference type="Proteomes" id="UP000258127"/>
    </source>
</evidence>
<dbReference type="GO" id="GO:0003677">
    <property type="term" value="F:DNA binding"/>
    <property type="evidence" value="ECO:0007669"/>
    <property type="project" value="UniProtKB-KW"/>
</dbReference>
<dbReference type="GO" id="GO:0003700">
    <property type="term" value="F:DNA-binding transcription factor activity"/>
    <property type="evidence" value="ECO:0007669"/>
    <property type="project" value="InterPro"/>
</dbReference>